<dbReference type="OrthoDB" id="9795156at2"/>
<sequence length="232" mass="26746">MESFKEIYQRACERKLGEQNLRLLISTPLTKQELLSHSDSLWLEAFTKKVFQSGFYWSVINAKWPGFKEVFWQFNIDALLMMSPEQLEEKSQDERIIRNFKKVQTIPHNCYMIYEIAQKHGSFAKFIADWPEDNIISLWAELKKQGARLGGNTGPYALRAMGKDTFILSRDVESYLRAHKIIDGGLQTKKSLTAIQSFFNKLVEESGWSLTALSQLIAYSVGDNYVNVEGNE</sequence>
<dbReference type="InterPro" id="IPR011257">
    <property type="entry name" value="DNA_glycosylase"/>
</dbReference>
<dbReference type="Gene3D" id="1.10.340.30">
    <property type="entry name" value="Hypothetical protein, domain 2"/>
    <property type="match status" value="1"/>
</dbReference>
<dbReference type="KEGG" id="pphe:PP2015_3084"/>
<dbReference type="SUPFAM" id="SSF48150">
    <property type="entry name" value="DNA-glycosylase"/>
    <property type="match status" value="1"/>
</dbReference>
<evidence type="ECO:0000313" key="2">
    <source>
        <dbReference type="Proteomes" id="UP000061457"/>
    </source>
</evidence>
<dbReference type="Pfam" id="PF03352">
    <property type="entry name" value="Adenine_glyco"/>
    <property type="match status" value="1"/>
</dbReference>
<accession>A0A0S2K5D5</accession>
<dbReference type="Proteomes" id="UP000061457">
    <property type="component" value="Chromosome I"/>
</dbReference>
<dbReference type="AlphaFoldDB" id="A0A0S2K5D5"/>
<dbReference type="PATRIC" id="fig|161398.10.peg.3142"/>
<proteinExistence type="predicted"/>
<keyword evidence="2" id="KW-1185">Reference proteome</keyword>
<dbReference type="STRING" id="161398.PP2015_3084"/>
<protein>
    <submittedName>
        <fullName evidence="1">3-methyladenine DNA glycosylase</fullName>
    </submittedName>
</protein>
<dbReference type="InterPro" id="IPR005019">
    <property type="entry name" value="Adenine_glyco"/>
</dbReference>
<dbReference type="GO" id="GO:0008725">
    <property type="term" value="F:DNA-3-methyladenine glycosylase activity"/>
    <property type="evidence" value="ECO:0007669"/>
    <property type="project" value="InterPro"/>
</dbReference>
<dbReference type="PANTHER" id="PTHR30037:SF3">
    <property type="entry name" value="BLR0857 PROTEIN"/>
    <property type="match status" value="1"/>
</dbReference>
<dbReference type="RefSeq" id="WP_058031674.1">
    <property type="nucleotide sequence ID" value="NZ_CP013187.1"/>
</dbReference>
<reference evidence="1 2" key="1">
    <citation type="submission" date="2015-11" db="EMBL/GenBank/DDBJ databases">
        <authorList>
            <person name="Zhang Y."/>
            <person name="Guo Z."/>
        </authorList>
    </citation>
    <scope>NUCLEOTIDE SEQUENCE [LARGE SCALE GENOMIC DNA]</scope>
    <source>
        <strain evidence="1 2">KCTC 12086</strain>
    </source>
</reference>
<evidence type="ECO:0000313" key="1">
    <source>
        <dbReference type="EMBL" id="ALO43564.1"/>
    </source>
</evidence>
<dbReference type="InterPro" id="IPR052891">
    <property type="entry name" value="DNA-3mA_glycosylase"/>
</dbReference>
<organism evidence="1 2">
    <name type="scientific">Pseudoalteromonas phenolica</name>
    <dbReference type="NCBI Taxonomy" id="161398"/>
    <lineage>
        <taxon>Bacteria</taxon>
        <taxon>Pseudomonadati</taxon>
        <taxon>Pseudomonadota</taxon>
        <taxon>Gammaproteobacteria</taxon>
        <taxon>Alteromonadales</taxon>
        <taxon>Pseudoalteromonadaceae</taxon>
        <taxon>Pseudoalteromonas</taxon>
    </lineage>
</organism>
<dbReference type="PANTHER" id="PTHR30037">
    <property type="entry name" value="DNA-3-METHYLADENINE GLYCOSYLASE 1"/>
    <property type="match status" value="1"/>
</dbReference>
<name>A0A0S2K5D5_9GAMM</name>
<gene>
    <name evidence="1" type="ORF">PP2015_3084</name>
</gene>
<dbReference type="EMBL" id="CP013187">
    <property type="protein sequence ID" value="ALO43564.1"/>
    <property type="molecule type" value="Genomic_DNA"/>
</dbReference>
<dbReference type="GO" id="GO:0006284">
    <property type="term" value="P:base-excision repair"/>
    <property type="evidence" value="ECO:0007669"/>
    <property type="project" value="InterPro"/>
</dbReference>